<dbReference type="RefSeq" id="WP_127002756.1">
    <property type="nucleotide sequence ID" value="NZ_CP034346.1"/>
</dbReference>
<feature type="domain" description="HTH lacI-type" evidence="4">
    <location>
        <begin position="4"/>
        <end position="58"/>
    </location>
</feature>
<dbReference type="Pfam" id="PF00356">
    <property type="entry name" value="LacI"/>
    <property type="match status" value="1"/>
</dbReference>
<dbReference type="PANTHER" id="PTHR30146:SF109">
    <property type="entry name" value="HTH-TYPE TRANSCRIPTIONAL REGULATOR GALS"/>
    <property type="match status" value="1"/>
</dbReference>
<dbReference type="Pfam" id="PF00532">
    <property type="entry name" value="Peripla_BP_1"/>
    <property type="match status" value="1"/>
</dbReference>
<dbReference type="CDD" id="cd01392">
    <property type="entry name" value="HTH_LacI"/>
    <property type="match status" value="1"/>
</dbReference>
<dbReference type="InterPro" id="IPR000843">
    <property type="entry name" value="HTH_LacI"/>
</dbReference>
<dbReference type="AlphaFoldDB" id="A0A3Q9IG47"/>
<evidence type="ECO:0000256" key="2">
    <source>
        <dbReference type="ARBA" id="ARBA00023125"/>
    </source>
</evidence>
<evidence type="ECO:0000256" key="3">
    <source>
        <dbReference type="ARBA" id="ARBA00023163"/>
    </source>
</evidence>
<evidence type="ECO:0000313" key="5">
    <source>
        <dbReference type="EMBL" id="AZS17311.1"/>
    </source>
</evidence>
<keyword evidence="1" id="KW-0805">Transcription regulation</keyword>
<dbReference type="Proteomes" id="UP000270678">
    <property type="component" value="Chromosome"/>
</dbReference>
<evidence type="ECO:0000259" key="4">
    <source>
        <dbReference type="PROSITE" id="PS50932"/>
    </source>
</evidence>
<sequence length="335" mass="37116">MNPPTIKDVAKASGVSVATVSRVLHNLSGYSDKTKQEVLKAVEELGYQPNAIARGLINKRTQTIGVLVPDVSSSFSSEILHGIEQVANDKGFSVIMCNTDEDGKRTLKYLQVLGEKQVDGVIFTSGSLEDEYYKLLKQMRVPVVLVNTLSHKHAIPYVKVDDRQASYHATEYLIRKGHRNIAMICGTITDAIAGVPRLEGYRQALEDHGLEYMDSRVGYGNFRLDMGREAMKKLLDEAPPFTALFAASDEMAIGAMGEALERGLKIPEDMSIIGYDDLVFSRMVFPPLTTIHQPLPMMGRMASEMLIQLIEGTDQVSSSIVSHQLIERQTVRQMP</sequence>
<dbReference type="SUPFAM" id="SSF47413">
    <property type="entry name" value="lambda repressor-like DNA-binding domains"/>
    <property type="match status" value="1"/>
</dbReference>
<keyword evidence="6" id="KW-1185">Reference proteome</keyword>
<dbReference type="InterPro" id="IPR010982">
    <property type="entry name" value="Lambda_DNA-bd_dom_sf"/>
</dbReference>
<dbReference type="CDD" id="cd19975">
    <property type="entry name" value="PBP1_CcpA-like"/>
    <property type="match status" value="1"/>
</dbReference>
<dbReference type="InterPro" id="IPR001761">
    <property type="entry name" value="Peripla_BP/Lac1_sug-bd_dom"/>
</dbReference>
<accession>A0A3Q9IG47</accession>
<dbReference type="PROSITE" id="PS00356">
    <property type="entry name" value="HTH_LACI_1"/>
    <property type="match status" value="1"/>
</dbReference>
<dbReference type="PRINTS" id="PR00036">
    <property type="entry name" value="HTHLACI"/>
</dbReference>
<name>A0A3Q9IG47_9BACL</name>
<dbReference type="Gene3D" id="1.10.260.40">
    <property type="entry name" value="lambda repressor-like DNA-binding domains"/>
    <property type="match status" value="1"/>
</dbReference>
<dbReference type="PANTHER" id="PTHR30146">
    <property type="entry name" value="LACI-RELATED TRANSCRIPTIONAL REPRESSOR"/>
    <property type="match status" value="1"/>
</dbReference>
<dbReference type="GO" id="GO:0003700">
    <property type="term" value="F:DNA-binding transcription factor activity"/>
    <property type="evidence" value="ECO:0007669"/>
    <property type="project" value="TreeGrafter"/>
</dbReference>
<keyword evidence="3" id="KW-0804">Transcription</keyword>
<dbReference type="InterPro" id="IPR028082">
    <property type="entry name" value="Peripla_BP_I"/>
</dbReference>
<protein>
    <submittedName>
        <fullName evidence="5">LacI family transcriptional regulator</fullName>
    </submittedName>
</protein>
<dbReference type="PROSITE" id="PS50932">
    <property type="entry name" value="HTH_LACI_2"/>
    <property type="match status" value="1"/>
</dbReference>
<gene>
    <name evidence="5" type="ORF">EI981_24690</name>
</gene>
<evidence type="ECO:0000313" key="6">
    <source>
        <dbReference type="Proteomes" id="UP000270678"/>
    </source>
</evidence>
<dbReference type="Gene3D" id="3.40.50.2300">
    <property type="match status" value="2"/>
</dbReference>
<dbReference type="OrthoDB" id="9784962at2"/>
<dbReference type="GO" id="GO:0000976">
    <property type="term" value="F:transcription cis-regulatory region binding"/>
    <property type="evidence" value="ECO:0007669"/>
    <property type="project" value="TreeGrafter"/>
</dbReference>
<proteinExistence type="predicted"/>
<evidence type="ECO:0000256" key="1">
    <source>
        <dbReference type="ARBA" id="ARBA00023015"/>
    </source>
</evidence>
<dbReference type="KEGG" id="plut:EI981_24690"/>
<dbReference type="SUPFAM" id="SSF53822">
    <property type="entry name" value="Periplasmic binding protein-like I"/>
    <property type="match status" value="1"/>
</dbReference>
<reference evidence="6" key="1">
    <citation type="submission" date="2018-12" db="EMBL/GenBank/DDBJ databases">
        <title>Complete genome sequence of Paenibacillus sp. MBLB1234.</title>
        <authorList>
            <person name="Nam Y.-D."/>
            <person name="Kang J."/>
            <person name="Chung W.-H."/>
            <person name="Park Y.S."/>
        </authorList>
    </citation>
    <scope>NUCLEOTIDE SEQUENCE [LARGE SCALE GENOMIC DNA]</scope>
    <source>
        <strain evidence="6">MBLB1234</strain>
    </source>
</reference>
<keyword evidence="2" id="KW-0238">DNA-binding</keyword>
<organism evidence="5 6">
    <name type="scientific">Paenibacillus lutimineralis</name>
    <dbReference type="NCBI Taxonomy" id="2707005"/>
    <lineage>
        <taxon>Bacteria</taxon>
        <taxon>Bacillati</taxon>
        <taxon>Bacillota</taxon>
        <taxon>Bacilli</taxon>
        <taxon>Bacillales</taxon>
        <taxon>Paenibacillaceae</taxon>
        <taxon>Paenibacillus</taxon>
    </lineage>
</organism>
<dbReference type="SMART" id="SM00354">
    <property type="entry name" value="HTH_LACI"/>
    <property type="match status" value="1"/>
</dbReference>
<dbReference type="EMBL" id="CP034346">
    <property type="protein sequence ID" value="AZS17311.1"/>
    <property type="molecule type" value="Genomic_DNA"/>
</dbReference>